<dbReference type="GO" id="GO:0000155">
    <property type="term" value="F:phosphorelay sensor kinase activity"/>
    <property type="evidence" value="ECO:0007669"/>
    <property type="project" value="InterPro"/>
</dbReference>
<dbReference type="EMBL" id="CP014263">
    <property type="protein sequence ID" value="AQG79403.1"/>
    <property type="molecule type" value="Genomic_DNA"/>
</dbReference>
<dbReference type="PANTHER" id="PTHR34220">
    <property type="entry name" value="SENSOR HISTIDINE KINASE YPDA"/>
    <property type="match status" value="1"/>
</dbReference>
<evidence type="ECO:0000313" key="4">
    <source>
        <dbReference type="Proteomes" id="UP000187941"/>
    </source>
</evidence>
<feature type="domain" description="Signal transduction histidine kinase internal region" evidence="2">
    <location>
        <begin position="171"/>
        <end position="248"/>
    </location>
</feature>
<dbReference type="Proteomes" id="UP000187941">
    <property type="component" value="Chromosome"/>
</dbReference>
<keyword evidence="1" id="KW-0812">Transmembrane</keyword>
<dbReference type="Pfam" id="PF06580">
    <property type="entry name" value="His_kinase"/>
    <property type="match status" value="1"/>
</dbReference>
<keyword evidence="4" id="KW-1185">Reference proteome</keyword>
<dbReference type="GO" id="GO:0016020">
    <property type="term" value="C:membrane"/>
    <property type="evidence" value="ECO:0007669"/>
    <property type="project" value="InterPro"/>
</dbReference>
<sequence>MATPFNKWFRLVGTPLLGLLLYLTVYYIDPRSFEQDAHYHGDDAWQTYCLDIVAALFGAFLLSETSFWIIEELNRLISWENHPAWRALVQLVTLTVASIVLIWLLVLGITWLEDPAYQYTETDLLSIRQTIVFGSLMALFINAIHTGEYFFGRWRTTTLEAERLRRESAEAQLQALRSQLDPHFLFNNLNTLLNVVEETPEQAADFVTNLSMVYRAVLQQQEQPLVTLAQELRLAQSYLYLLEKRFGKGFHADIDVPDAWHDRKLPPLTLQLLLENAVKHNSFTASKPLHIQIESTEPDRLTVRNNRQPKPANGVHLTDLEPSGIGLKNIDNRYRLLGQQRPLVHKTETEFSVQLPLLL</sequence>
<dbReference type="KEGG" id="smon:AWR27_08770"/>
<gene>
    <name evidence="3" type="ORF">AWR27_08770</name>
</gene>
<reference evidence="3 4" key="1">
    <citation type="submission" date="2016-01" db="EMBL/GenBank/DDBJ databases">
        <authorList>
            <person name="Oliw E.H."/>
        </authorList>
    </citation>
    <scope>NUCLEOTIDE SEQUENCE [LARGE SCALE GENOMIC DNA]</scope>
    <source>
        <strain evidence="3 4">DY10</strain>
    </source>
</reference>
<dbReference type="AlphaFoldDB" id="A0A1P9WVL2"/>
<organism evidence="3 4">
    <name type="scientific">Spirosoma montaniterrae</name>
    <dbReference type="NCBI Taxonomy" id="1178516"/>
    <lineage>
        <taxon>Bacteria</taxon>
        <taxon>Pseudomonadati</taxon>
        <taxon>Bacteroidota</taxon>
        <taxon>Cytophagia</taxon>
        <taxon>Cytophagales</taxon>
        <taxon>Cytophagaceae</taxon>
        <taxon>Spirosoma</taxon>
    </lineage>
</organism>
<dbReference type="InterPro" id="IPR010559">
    <property type="entry name" value="Sig_transdc_His_kin_internal"/>
</dbReference>
<name>A0A1P9WVL2_9BACT</name>
<evidence type="ECO:0000259" key="2">
    <source>
        <dbReference type="Pfam" id="PF06580"/>
    </source>
</evidence>
<keyword evidence="1" id="KW-0472">Membrane</keyword>
<dbReference type="PANTHER" id="PTHR34220:SF7">
    <property type="entry name" value="SENSOR HISTIDINE KINASE YPDA"/>
    <property type="match status" value="1"/>
</dbReference>
<feature type="transmembrane region" description="Helical" evidence="1">
    <location>
        <begin position="131"/>
        <end position="151"/>
    </location>
</feature>
<dbReference type="InterPro" id="IPR050640">
    <property type="entry name" value="Bact_2-comp_sensor_kinase"/>
</dbReference>
<dbReference type="OrthoDB" id="927174at2"/>
<keyword evidence="1" id="KW-1133">Transmembrane helix</keyword>
<feature type="transmembrane region" description="Helical" evidence="1">
    <location>
        <begin position="7"/>
        <end position="28"/>
    </location>
</feature>
<feature type="transmembrane region" description="Helical" evidence="1">
    <location>
        <begin position="48"/>
        <end position="70"/>
    </location>
</feature>
<dbReference type="RefSeq" id="WP_077130839.1">
    <property type="nucleotide sequence ID" value="NZ_CP014263.1"/>
</dbReference>
<feature type="transmembrane region" description="Helical" evidence="1">
    <location>
        <begin position="91"/>
        <end position="111"/>
    </location>
</feature>
<dbReference type="Gene3D" id="3.30.565.10">
    <property type="entry name" value="Histidine kinase-like ATPase, C-terminal domain"/>
    <property type="match status" value="1"/>
</dbReference>
<dbReference type="InterPro" id="IPR036890">
    <property type="entry name" value="HATPase_C_sf"/>
</dbReference>
<accession>A0A1P9WVL2</accession>
<dbReference type="STRING" id="1178516.AWR27_08770"/>
<protein>
    <recommendedName>
        <fullName evidence="2">Signal transduction histidine kinase internal region domain-containing protein</fullName>
    </recommendedName>
</protein>
<evidence type="ECO:0000313" key="3">
    <source>
        <dbReference type="EMBL" id="AQG79403.1"/>
    </source>
</evidence>
<evidence type="ECO:0000256" key="1">
    <source>
        <dbReference type="SAM" id="Phobius"/>
    </source>
</evidence>
<proteinExistence type="predicted"/>